<evidence type="ECO:0000256" key="2">
    <source>
        <dbReference type="PROSITE-ProRule" id="PRU00176"/>
    </source>
</evidence>
<reference evidence="5" key="1">
    <citation type="submission" date="2019-10" db="EMBL/GenBank/DDBJ databases">
        <authorList>
            <consortium name="DOE Joint Genome Institute"/>
            <person name="Kuo A."/>
            <person name="Miyauchi S."/>
            <person name="Kiss E."/>
            <person name="Drula E."/>
            <person name="Kohler A."/>
            <person name="Sanchez-Garcia M."/>
            <person name="Andreopoulos B."/>
            <person name="Barry K.W."/>
            <person name="Bonito G."/>
            <person name="Buee M."/>
            <person name="Carver A."/>
            <person name="Chen C."/>
            <person name="Cichocki N."/>
            <person name="Clum A."/>
            <person name="Culley D."/>
            <person name="Crous P.W."/>
            <person name="Fauchery L."/>
            <person name="Girlanda M."/>
            <person name="Hayes R."/>
            <person name="Keri Z."/>
            <person name="LaButti K."/>
            <person name="Lipzen A."/>
            <person name="Lombard V."/>
            <person name="Magnuson J."/>
            <person name="Maillard F."/>
            <person name="Morin E."/>
            <person name="Murat C."/>
            <person name="Nolan M."/>
            <person name="Ohm R."/>
            <person name="Pangilinan J."/>
            <person name="Pereira M."/>
            <person name="Perotto S."/>
            <person name="Peter M."/>
            <person name="Riley R."/>
            <person name="Sitrit Y."/>
            <person name="Stielow B."/>
            <person name="Szollosi G."/>
            <person name="Zifcakova L."/>
            <person name="Stursova M."/>
            <person name="Spatafora J.W."/>
            <person name="Tedersoo L."/>
            <person name="Vaario L.-M."/>
            <person name="Yamada A."/>
            <person name="Yan M."/>
            <person name="Wang P."/>
            <person name="Xu J."/>
            <person name="Bruns T."/>
            <person name="Baldrian P."/>
            <person name="Vilgalys R."/>
            <person name="Henrissat B."/>
            <person name="Grigoriev I.V."/>
            <person name="Hibbett D."/>
            <person name="Nagy L.G."/>
            <person name="Martin F.M."/>
        </authorList>
    </citation>
    <scope>NUCLEOTIDE SEQUENCE</scope>
    <source>
        <strain evidence="5">BED1</strain>
    </source>
</reference>
<dbReference type="InterPro" id="IPR000504">
    <property type="entry name" value="RRM_dom"/>
</dbReference>
<comment type="caution">
    <text evidence="5">The sequence shown here is derived from an EMBL/GenBank/DDBJ whole genome shotgun (WGS) entry which is preliminary data.</text>
</comment>
<gene>
    <name evidence="5" type="ORF">L210DRAFT_924551</name>
</gene>
<keyword evidence="1 2" id="KW-0694">RNA-binding</keyword>
<feature type="domain" description="RRM" evidence="4">
    <location>
        <begin position="85"/>
        <end position="162"/>
    </location>
</feature>
<feature type="compositionally biased region" description="Gly residues" evidence="3">
    <location>
        <begin position="268"/>
        <end position="316"/>
    </location>
</feature>
<organism evidence="5 6">
    <name type="scientific">Boletus edulis BED1</name>
    <dbReference type="NCBI Taxonomy" id="1328754"/>
    <lineage>
        <taxon>Eukaryota</taxon>
        <taxon>Fungi</taxon>
        <taxon>Dikarya</taxon>
        <taxon>Basidiomycota</taxon>
        <taxon>Agaricomycotina</taxon>
        <taxon>Agaricomycetes</taxon>
        <taxon>Agaricomycetidae</taxon>
        <taxon>Boletales</taxon>
        <taxon>Boletineae</taxon>
        <taxon>Boletaceae</taxon>
        <taxon>Boletoideae</taxon>
        <taxon>Boletus</taxon>
    </lineage>
</organism>
<keyword evidence="6" id="KW-1185">Reference proteome</keyword>
<sequence>MASVPAKTSPGKGKKASDSDDSSDESSSEKSSSDEEMDDKTSAPAQIVPIETYKKRKADSEAVAGPKKVKLADGGAGSVSSEETLGIFVGQLSWNVDNDWLAQEFAECGQVESARVQMDRNTGRSRGFGYVNFKTVDAVEKALALNGKEIDGRAVRIDKSNPPDKKTSMDNRAQAFGDVTSPPSAVLFVGNLSFGVNEDTLWETFGDHGDIKSIRVPTDRDSGKPKGFAYVEFSDVGSAKKAHGSLQGVQLDGRSIRLDYSQPRDSAGGRGGGQGGRGGRGQGRGRGGFGGDRGGFGGGGFGGDRGRGGGRGFRGGRGGERGGRGGGRNPRTGGITQFEGQKITF</sequence>
<evidence type="ECO:0000259" key="4">
    <source>
        <dbReference type="PROSITE" id="PS50102"/>
    </source>
</evidence>
<feature type="domain" description="RRM" evidence="4">
    <location>
        <begin position="185"/>
        <end position="263"/>
    </location>
</feature>
<proteinExistence type="predicted"/>
<dbReference type="PROSITE" id="PS50102">
    <property type="entry name" value="RRM"/>
    <property type="match status" value="2"/>
</dbReference>
<accession>A0AAD4GLJ6</accession>
<dbReference type="InterPro" id="IPR035979">
    <property type="entry name" value="RBD_domain_sf"/>
</dbReference>
<protein>
    <recommendedName>
        <fullName evidence="4">RRM domain-containing protein</fullName>
    </recommendedName>
</protein>
<evidence type="ECO:0000313" key="6">
    <source>
        <dbReference type="Proteomes" id="UP001194468"/>
    </source>
</evidence>
<dbReference type="AlphaFoldDB" id="A0AAD4GLJ6"/>
<dbReference type="GO" id="GO:0003729">
    <property type="term" value="F:mRNA binding"/>
    <property type="evidence" value="ECO:0007669"/>
    <property type="project" value="TreeGrafter"/>
</dbReference>
<dbReference type="EMBL" id="WHUW01000002">
    <property type="protein sequence ID" value="KAF8451026.1"/>
    <property type="molecule type" value="Genomic_DNA"/>
</dbReference>
<dbReference type="PANTHER" id="PTHR48025:SF1">
    <property type="entry name" value="RRM DOMAIN-CONTAINING PROTEIN"/>
    <property type="match status" value="1"/>
</dbReference>
<dbReference type="InterPro" id="IPR050502">
    <property type="entry name" value="Euk_RNA-bind_prot"/>
</dbReference>
<feature type="compositionally biased region" description="Polar residues" evidence="3">
    <location>
        <begin position="334"/>
        <end position="345"/>
    </location>
</feature>
<evidence type="ECO:0000313" key="5">
    <source>
        <dbReference type="EMBL" id="KAF8451026.1"/>
    </source>
</evidence>
<dbReference type="Proteomes" id="UP001194468">
    <property type="component" value="Unassembled WGS sequence"/>
</dbReference>
<dbReference type="Pfam" id="PF00076">
    <property type="entry name" value="RRM_1"/>
    <property type="match status" value="2"/>
</dbReference>
<feature type="region of interest" description="Disordered" evidence="3">
    <location>
        <begin position="1"/>
        <end position="79"/>
    </location>
</feature>
<dbReference type="SMART" id="SM00360">
    <property type="entry name" value="RRM"/>
    <property type="match status" value="2"/>
</dbReference>
<name>A0AAD4GLJ6_BOLED</name>
<dbReference type="PANTHER" id="PTHR48025">
    <property type="entry name" value="OS02G0815200 PROTEIN"/>
    <property type="match status" value="1"/>
</dbReference>
<reference evidence="5" key="2">
    <citation type="journal article" date="2020" name="Nat. Commun.">
        <title>Large-scale genome sequencing of mycorrhizal fungi provides insights into the early evolution of symbiotic traits.</title>
        <authorList>
            <person name="Miyauchi S."/>
            <person name="Kiss E."/>
            <person name="Kuo A."/>
            <person name="Drula E."/>
            <person name="Kohler A."/>
            <person name="Sanchez-Garcia M."/>
            <person name="Morin E."/>
            <person name="Andreopoulos B."/>
            <person name="Barry K.W."/>
            <person name="Bonito G."/>
            <person name="Buee M."/>
            <person name="Carver A."/>
            <person name="Chen C."/>
            <person name="Cichocki N."/>
            <person name="Clum A."/>
            <person name="Culley D."/>
            <person name="Crous P.W."/>
            <person name="Fauchery L."/>
            <person name="Girlanda M."/>
            <person name="Hayes R.D."/>
            <person name="Keri Z."/>
            <person name="LaButti K."/>
            <person name="Lipzen A."/>
            <person name="Lombard V."/>
            <person name="Magnuson J."/>
            <person name="Maillard F."/>
            <person name="Murat C."/>
            <person name="Nolan M."/>
            <person name="Ohm R.A."/>
            <person name="Pangilinan J."/>
            <person name="Pereira M.F."/>
            <person name="Perotto S."/>
            <person name="Peter M."/>
            <person name="Pfister S."/>
            <person name="Riley R."/>
            <person name="Sitrit Y."/>
            <person name="Stielow J.B."/>
            <person name="Szollosi G."/>
            <person name="Zifcakova L."/>
            <person name="Stursova M."/>
            <person name="Spatafora J.W."/>
            <person name="Tedersoo L."/>
            <person name="Vaario L.M."/>
            <person name="Yamada A."/>
            <person name="Yan M."/>
            <person name="Wang P."/>
            <person name="Xu J."/>
            <person name="Bruns T."/>
            <person name="Baldrian P."/>
            <person name="Vilgalys R."/>
            <person name="Dunand C."/>
            <person name="Henrissat B."/>
            <person name="Grigoriev I.V."/>
            <person name="Hibbett D."/>
            <person name="Nagy L.G."/>
            <person name="Martin F.M."/>
        </authorList>
    </citation>
    <scope>NUCLEOTIDE SEQUENCE</scope>
    <source>
        <strain evidence="5">BED1</strain>
    </source>
</reference>
<dbReference type="Gene3D" id="3.30.70.330">
    <property type="match status" value="2"/>
</dbReference>
<evidence type="ECO:0000256" key="3">
    <source>
        <dbReference type="SAM" id="MobiDB-lite"/>
    </source>
</evidence>
<feature type="region of interest" description="Disordered" evidence="3">
    <location>
        <begin position="259"/>
        <end position="345"/>
    </location>
</feature>
<dbReference type="SUPFAM" id="SSF54928">
    <property type="entry name" value="RNA-binding domain, RBD"/>
    <property type="match status" value="2"/>
</dbReference>
<dbReference type="InterPro" id="IPR012677">
    <property type="entry name" value="Nucleotide-bd_a/b_plait_sf"/>
</dbReference>
<evidence type="ECO:0000256" key="1">
    <source>
        <dbReference type="ARBA" id="ARBA00022884"/>
    </source>
</evidence>